<protein>
    <submittedName>
        <fullName evidence="1">Uncharacterized protein</fullName>
    </submittedName>
</protein>
<dbReference type="EMBL" id="GGEC01039815">
    <property type="protein sequence ID" value="MBX20299.1"/>
    <property type="molecule type" value="Transcribed_RNA"/>
</dbReference>
<proteinExistence type="predicted"/>
<name>A0A2P2LQQ1_RHIMU</name>
<dbReference type="AlphaFoldDB" id="A0A2P2LQQ1"/>
<reference evidence="1" key="1">
    <citation type="submission" date="2018-02" db="EMBL/GenBank/DDBJ databases">
        <title>Rhizophora mucronata_Transcriptome.</title>
        <authorList>
            <person name="Meera S.P."/>
            <person name="Sreeshan A."/>
            <person name="Augustine A."/>
        </authorList>
    </citation>
    <scope>NUCLEOTIDE SEQUENCE</scope>
    <source>
        <tissue evidence="1">Leaf</tissue>
    </source>
</reference>
<accession>A0A2P2LQQ1</accession>
<organism evidence="1">
    <name type="scientific">Rhizophora mucronata</name>
    <name type="common">Asiatic mangrove</name>
    <dbReference type="NCBI Taxonomy" id="61149"/>
    <lineage>
        <taxon>Eukaryota</taxon>
        <taxon>Viridiplantae</taxon>
        <taxon>Streptophyta</taxon>
        <taxon>Embryophyta</taxon>
        <taxon>Tracheophyta</taxon>
        <taxon>Spermatophyta</taxon>
        <taxon>Magnoliopsida</taxon>
        <taxon>eudicotyledons</taxon>
        <taxon>Gunneridae</taxon>
        <taxon>Pentapetalae</taxon>
        <taxon>rosids</taxon>
        <taxon>fabids</taxon>
        <taxon>Malpighiales</taxon>
        <taxon>Rhizophoraceae</taxon>
        <taxon>Rhizophora</taxon>
    </lineage>
</organism>
<evidence type="ECO:0000313" key="1">
    <source>
        <dbReference type="EMBL" id="MBX20299.1"/>
    </source>
</evidence>
<sequence>MAALFFFAATIKDDQNFQKVFSRALCISEAT</sequence>